<reference evidence="2" key="1">
    <citation type="submission" date="2019-01" db="EMBL/GenBank/DDBJ databases">
        <title>Sinorhodobacter populi sp. nov. isolated from the symptomatic bark tissue of Populus euramericana canker.</title>
        <authorList>
            <person name="Li Y."/>
        </authorList>
    </citation>
    <scope>NUCLEOTIDE SEQUENCE [LARGE SCALE GENOMIC DNA]</scope>
    <source>
        <strain evidence="2">CGMCC 1.12963</strain>
    </source>
</reference>
<evidence type="ECO:0000313" key="1">
    <source>
        <dbReference type="EMBL" id="RWR47729.1"/>
    </source>
</evidence>
<proteinExistence type="predicted"/>
<dbReference type="AlphaFoldDB" id="A0A443LEZ9"/>
<protein>
    <submittedName>
        <fullName evidence="1">Uncharacterized protein</fullName>
    </submittedName>
</protein>
<keyword evidence="2" id="KW-1185">Reference proteome</keyword>
<comment type="caution">
    <text evidence="1">The sequence shown here is derived from an EMBL/GenBank/DDBJ whole genome shotgun (WGS) entry which is preliminary data.</text>
</comment>
<sequence>MKELACSETLIDNAAIMFRVEPDMSIKKAIEIGGPAYKDNKVEFEKALKTAYSEGLSSDDRNTRKIIESLYSERSRLQCLTEGHEVLPRDEVEFCDLTGIVANNIAIQRQVPTMGFSDVIEQRRKIVSIGFNKEVDDMYIRIAKDAFSILKPNLEVDAWSYIGRLYGDVKRLECLDEAMNAKDDH</sequence>
<accession>A0A443LEZ9</accession>
<dbReference type="EMBL" id="SAVA01000018">
    <property type="protein sequence ID" value="RWR47729.1"/>
    <property type="molecule type" value="Genomic_DNA"/>
</dbReference>
<evidence type="ECO:0000313" key="2">
    <source>
        <dbReference type="Proteomes" id="UP000288071"/>
    </source>
</evidence>
<name>A0A443LEZ9_9RHOB</name>
<organism evidence="1 2">
    <name type="scientific">Paenirhodobacter huangdaonensis</name>
    <dbReference type="NCBI Taxonomy" id="2501515"/>
    <lineage>
        <taxon>Bacteria</taxon>
        <taxon>Pseudomonadati</taxon>
        <taxon>Pseudomonadota</taxon>
        <taxon>Alphaproteobacteria</taxon>
        <taxon>Rhodobacterales</taxon>
        <taxon>Rhodobacter group</taxon>
        <taxon>Paenirhodobacter</taxon>
    </lineage>
</organism>
<reference evidence="1 2" key="2">
    <citation type="submission" date="2019-01" db="EMBL/GenBank/DDBJ databases">
        <title>Sinorhodobacter populi sp. nov. isolated from the symptomatic bark tissue of Populus euramericana canker.</title>
        <authorList>
            <person name="Xu G."/>
        </authorList>
    </citation>
    <scope>NUCLEOTIDE SEQUENCE [LARGE SCALE GENOMIC DNA]</scope>
    <source>
        <strain evidence="1 2">CGMCC 1.12963</strain>
    </source>
</reference>
<dbReference type="RefSeq" id="WP_128157932.1">
    <property type="nucleotide sequence ID" value="NZ_JBHSOM010000031.1"/>
</dbReference>
<dbReference type="Proteomes" id="UP000288071">
    <property type="component" value="Unassembled WGS sequence"/>
</dbReference>
<gene>
    <name evidence="1" type="ORF">EOW66_19290</name>
</gene>